<dbReference type="Proteomes" id="UP000217768">
    <property type="component" value="Unassembled WGS sequence"/>
</dbReference>
<evidence type="ECO:0000256" key="3">
    <source>
        <dbReference type="ARBA" id="ARBA00023306"/>
    </source>
</evidence>
<dbReference type="Pfam" id="PF02650">
    <property type="entry name" value="HTH_WhiA"/>
    <property type="match status" value="1"/>
</dbReference>
<dbReference type="InterPro" id="IPR039518">
    <property type="entry name" value="WhiA_LAGLIDADG_dom"/>
</dbReference>
<dbReference type="GO" id="GO:0003677">
    <property type="term" value="F:DNA binding"/>
    <property type="evidence" value="ECO:0007669"/>
    <property type="project" value="UniProtKB-UniRule"/>
</dbReference>
<dbReference type="GO" id="GO:0051301">
    <property type="term" value="P:cell division"/>
    <property type="evidence" value="ECO:0007669"/>
    <property type="project" value="UniProtKB-UniRule"/>
</dbReference>
<dbReference type="Pfam" id="PF14527">
    <property type="entry name" value="LAGLIDADG_WhiA"/>
    <property type="match status" value="1"/>
</dbReference>
<dbReference type="InterPro" id="IPR018478">
    <property type="entry name" value="Sporu_reg_WhiA_N_dom"/>
</dbReference>
<keyword evidence="1 5" id="KW-0132">Cell division</keyword>
<evidence type="ECO:0000256" key="2">
    <source>
        <dbReference type="ARBA" id="ARBA00023125"/>
    </source>
</evidence>
<protein>
    <recommendedName>
        <fullName evidence="4 5">Probable cell division protein WhiA</fullName>
    </recommendedName>
</protein>
<evidence type="ECO:0000256" key="4">
    <source>
        <dbReference type="ARBA" id="ARBA00068775"/>
    </source>
</evidence>
<dbReference type="NCBIfam" id="TIGR00647">
    <property type="entry name" value="DNA_bind_WhiA"/>
    <property type="match status" value="1"/>
</dbReference>
<evidence type="ECO:0000313" key="10">
    <source>
        <dbReference type="Proteomes" id="UP000217768"/>
    </source>
</evidence>
<accession>A0A2A2ZBB4</accession>
<dbReference type="PANTHER" id="PTHR37307:SF1">
    <property type="entry name" value="CELL DIVISION PROTEIN WHIA-RELATED"/>
    <property type="match status" value="1"/>
</dbReference>
<dbReference type="FunFam" id="3.10.28.10:FF:000001">
    <property type="entry name" value="Probable cell division protein WhiA"/>
    <property type="match status" value="1"/>
</dbReference>
<reference evidence="9 10" key="1">
    <citation type="submission" date="2017-08" db="EMBL/GenBank/DDBJ databases">
        <title>Phylogenetic analysis of Mycobacterium avium complex whole genomes.</title>
        <authorList>
            <person name="Caverly L.J."/>
            <person name="Spilker T."/>
            <person name="Lipuma J."/>
        </authorList>
    </citation>
    <scope>NUCLEOTIDE SEQUENCE [LARGE SCALE GENOMIC DNA]</scope>
    <source>
        <strain evidence="9 10">FLAC0165</strain>
    </source>
</reference>
<gene>
    <name evidence="5 9" type="primary">whiA</name>
    <name evidence="9" type="ORF">CKJ66_26140</name>
</gene>
<organism evidence="9 10">
    <name type="scientific">Mycobacterium avium</name>
    <dbReference type="NCBI Taxonomy" id="1764"/>
    <lineage>
        <taxon>Bacteria</taxon>
        <taxon>Bacillati</taxon>
        <taxon>Actinomycetota</taxon>
        <taxon>Actinomycetes</taxon>
        <taxon>Mycobacteriales</taxon>
        <taxon>Mycobacteriaceae</taxon>
        <taxon>Mycobacterium</taxon>
        <taxon>Mycobacterium avium complex (MAC)</taxon>
    </lineage>
</organism>
<dbReference type="EMBL" id="NSFD01000055">
    <property type="protein sequence ID" value="PBA23749.1"/>
    <property type="molecule type" value="Genomic_DNA"/>
</dbReference>
<dbReference type="HAMAP" id="MF_01420">
    <property type="entry name" value="HTH_type_WhiA"/>
    <property type="match status" value="1"/>
</dbReference>
<keyword evidence="3 5" id="KW-0131">Cell cycle</keyword>
<keyword evidence="2 5" id="KW-0238">DNA-binding</keyword>
<dbReference type="PANTHER" id="PTHR37307">
    <property type="entry name" value="CELL DIVISION PROTEIN WHIA-RELATED"/>
    <property type="match status" value="1"/>
</dbReference>
<feature type="domain" description="Sporulation transcription regulator WhiA N-terminal" evidence="7">
    <location>
        <begin position="20"/>
        <end position="104"/>
    </location>
</feature>
<evidence type="ECO:0000259" key="6">
    <source>
        <dbReference type="Pfam" id="PF02650"/>
    </source>
</evidence>
<dbReference type="AlphaFoldDB" id="A0A2A2ZBB4"/>
<dbReference type="InterPro" id="IPR027434">
    <property type="entry name" value="Homing_endonucl"/>
</dbReference>
<name>A0A2A2ZBB4_MYCAV</name>
<dbReference type="Gene3D" id="3.10.28.10">
    <property type="entry name" value="Homing endonucleases"/>
    <property type="match status" value="1"/>
</dbReference>
<proteinExistence type="inferred from homology"/>
<evidence type="ECO:0000259" key="8">
    <source>
        <dbReference type="Pfam" id="PF14527"/>
    </source>
</evidence>
<feature type="domain" description="WhiA LAGLIDADG-like" evidence="8">
    <location>
        <begin position="127"/>
        <end position="210"/>
    </location>
</feature>
<evidence type="ECO:0000256" key="5">
    <source>
        <dbReference type="HAMAP-Rule" id="MF_01420"/>
    </source>
</evidence>
<dbReference type="Pfam" id="PF10298">
    <property type="entry name" value="WhiA_N"/>
    <property type="match status" value="1"/>
</dbReference>
<comment type="caution">
    <text evidence="9">The sequence shown here is derived from an EMBL/GenBank/DDBJ whole genome shotgun (WGS) entry which is preliminary data.</text>
</comment>
<dbReference type="InterPro" id="IPR003802">
    <property type="entry name" value="Sporulation_regulator_WhiA"/>
</dbReference>
<comment type="similarity">
    <text evidence="5">Belongs to the WhiA family.</text>
</comment>
<sequence length="332" mass="35821">MSITTDTKDELSRVHVDNTNARKAEVAAMLRYTESLRIAGNHLVIAAELDLASTAHRLQANIQELYDCHASLRVLAASASRPATGYLIYVGKDAEPLARRTGLLDRRGAPVRGMPPHIVSGTVADAESVWRGAFQARGILVDNGRTTALEVHCPGPEAALALVGAARKLGVHAKMRVIQQRDRVTIRDNDISELLSRMGAHRTRLIWDARIARPARASIAGEQLANFNNANHRRSSQAAAEAVARAQRALQILGSSAPALLADAGQLRIAHPEVSLDKLAQLAEPPISKDTVAGRIRRLIRLADHAAHRAGIPDTAAALTLDHFPDLLKRPS</sequence>
<comment type="function">
    <text evidence="5">Involved in cell division and chromosome segregation.</text>
</comment>
<evidence type="ECO:0000256" key="1">
    <source>
        <dbReference type="ARBA" id="ARBA00022618"/>
    </source>
</evidence>
<evidence type="ECO:0000259" key="7">
    <source>
        <dbReference type="Pfam" id="PF10298"/>
    </source>
</evidence>
<dbReference type="GO" id="GO:0043937">
    <property type="term" value="P:regulation of sporulation"/>
    <property type="evidence" value="ECO:0007669"/>
    <property type="project" value="InterPro"/>
</dbReference>
<dbReference type="InterPro" id="IPR023054">
    <property type="entry name" value="Sporulation_regulator_WhiA_C"/>
</dbReference>
<evidence type="ECO:0000313" key="9">
    <source>
        <dbReference type="EMBL" id="PBA23749.1"/>
    </source>
</evidence>
<feature type="domain" description="Sporulation regulator WhiA C-terminal" evidence="6">
    <location>
        <begin position="224"/>
        <end position="303"/>
    </location>
</feature>